<protein>
    <submittedName>
        <fullName evidence="1">Uncharacterized protein</fullName>
    </submittedName>
</protein>
<comment type="caution">
    <text evidence="1">The sequence shown here is derived from an EMBL/GenBank/DDBJ whole genome shotgun (WGS) entry which is preliminary data.</text>
</comment>
<accession>A0AAD7CMR9</accession>
<evidence type="ECO:0000313" key="2">
    <source>
        <dbReference type="Proteomes" id="UP001221757"/>
    </source>
</evidence>
<gene>
    <name evidence="1" type="ORF">B0H17DRAFT_1267231</name>
</gene>
<dbReference type="Proteomes" id="UP001221757">
    <property type="component" value="Unassembled WGS sequence"/>
</dbReference>
<reference evidence="1" key="1">
    <citation type="submission" date="2023-03" db="EMBL/GenBank/DDBJ databases">
        <title>Massive genome expansion in bonnet fungi (Mycena s.s.) driven by repeated elements and novel gene families across ecological guilds.</title>
        <authorList>
            <consortium name="Lawrence Berkeley National Laboratory"/>
            <person name="Harder C.B."/>
            <person name="Miyauchi S."/>
            <person name="Viragh M."/>
            <person name="Kuo A."/>
            <person name="Thoen E."/>
            <person name="Andreopoulos B."/>
            <person name="Lu D."/>
            <person name="Skrede I."/>
            <person name="Drula E."/>
            <person name="Henrissat B."/>
            <person name="Morin E."/>
            <person name="Kohler A."/>
            <person name="Barry K."/>
            <person name="LaButti K."/>
            <person name="Morin E."/>
            <person name="Salamov A."/>
            <person name="Lipzen A."/>
            <person name="Mereny Z."/>
            <person name="Hegedus B."/>
            <person name="Baldrian P."/>
            <person name="Stursova M."/>
            <person name="Weitz H."/>
            <person name="Taylor A."/>
            <person name="Grigoriev I.V."/>
            <person name="Nagy L.G."/>
            <person name="Martin F."/>
            <person name="Kauserud H."/>
        </authorList>
    </citation>
    <scope>NUCLEOTIDE SEQUENCE</scope>
    <source>
        <strain evidence="1">CBHHK067</strain>
    </source>
</reference>
<organism evidence="1 2">
    <name type="scientific">Mycena rosella</name>
    <name type="common">Pink bonnet</name>
    <name type="synonym">Agaricus rosellus</name>
    <dbReference type="NCBI Taxonomy" id="1033263"/>
    <lineage>
        <taxon>Eukaryota</taxon>
        <taxon>Fungi</taxon>
        <taxon>Dikarya</taxon>
        <taxon>Basidiomycota</taxon>
        <taxon>Agaricomycotina</taxon>
        <taxon>Agaricomycetes</taxon>
        <taxon>Agaricomycetidae</taxon>
        <taxon>Agaricales</taxon>
        <taxon>Marasmiineae</taxon>
        <taxon>Mycenaceae</taxon>
        <taxon>Mycena</taxon>
    </lineage>
</organism>
<sequence length="395" mass="44520">MTAEELDARIRTLPPAFGIRHFAKGITPLAQISGPERKAMARILLGCLVGRIPAKGITACRDILDFIYLAQYTTHDDGTLACLKEALDVWHENREFFILAGVRTDFNIPKFHSLIHYIDFIRFFGTTDNYNTEMFERLHIDFAKNGWRASNRRDEFPQMITWLGRQEKLLSRITENHKAPSFLPSLKEYLNQFGNHLPAAQLQAAKLPFSRLDIYHNFKFEPTSLDPAGADDGTATAESSQTVIACPAATDGTPARFDTAIAREKGTGEATGLTGMRVVRVKVLFKLPTQLDNGDPAPRSWPKDPLAYVECFSSFRPSHEPNHNMFAISKPPPRADGSLRGSVIYLSDIRQICQLFPNFGRADVNPQWTSDNVLDQCSSFLLNNWASLYSYQSMW</sequence>
<keyword evidence="2" id="KW-1185">Reference proteome</keyword>
<name>A0AAD7CMR9_MYCRO</name>
<proteinExistence type="predicted"/>
<dbReference type="EMBL" id="JARKIE010000328">
    <property type="protein sequence ID" value="KAJ7653857.1"/>
    <property type="molecule type" value="Genomic_DNA"/>
</dbReference>
<evidence type="ECO:0000313" key="1">
    <source>
        <dbReference type="EMBL" id="KAJ7653857.1"/>
    </source>
</evidence>
<dbReference type="AlphaFoldDB" id="A0AAD7CMR9"/>